<keyword evidence="8" id="KW-0186">Copper</keyword>
<evidence type="ECO:0000256" key="1">
    <source>
        <dbReference type="ARBA" id="ARBA00001973"/>
    </source>
</evidence>
<dbReference type="GO" id="GO:0046872">
    <property type="term" value="F:metal ion binding"/>
    <property type="evidence" value="ECO:0007669"/>
    <property type="project" value="UniProtKB-KW"/>
</dbReference>
<dbReference type="OrthoDB" id="6038816at2759"/>
<keyword evidence="6" id="KW-0136">Cellulose degradation</keyword>
<dbReference type="Proteomes" id="UP000799779">
    <property type="component" value="Unassembled WGS sequence"/>
</dbReference>
<evidence type="ECO:0000256" key="15">
    <source>
        <dbReference type="ARBA" id="ARBA00047174"/>
    </source>
</evidence>
<dbReference type="AlphaFoldDB" id="A0A6A5VX78"/>
<evidence type="ECO:0000256" key="3">
    <source>
        <dbReference type="ARBA" id="ARBA00022525"/>
    </source>
</evidence>
<evidence type="ECO:0000256" key="5">
    <source>
        <dbReference type="ARBA" id="ARBA00022729"/>
    </source>
</evidence>
<comment type="subcellular location">
    <subcellularLocation>
        <location evidence="2">Secreted</location>
    </subcellularLocation>
</comment>
<dbReference type="InterPro" id="IPR049892">
    <property type="entry name" value="AA9"/>
</dbReference>
<accession>A0A6A5VX78</accession>
<evidence type="ECO:0000256" key="11">
    <source>
        <dbReference type="ARBA" id="ARBA00023277"/>
    </source>
</evidence>
<name>A0A6A5VX78_9PLEO</name>
<comment type="catalytic activity">
    <reaction evidence="14">
        <text>[(1-&gt;4)-beta-D-glucosyl]n+m + reduced acceptor + O2 = 4-dehydro-beta-D-glucosyl-[(1-&gt;4)-beta-D-glucosyl]n-1 + [(1-&gt;4)-beta-D-glucosyl]m + acceptor + H2O.</text>
        <dbReference type="EC" id="1.14.99.56"/>
    </reaction>
</comment>
<dbReference type="PANTHER" id="PTHR33353">
    <property type="entry name" value="PUTATIVE (AFU_ORTHOLOGUE AFUA_1G12560)-RELATED"/>
    <property type="match status" value="1"/>
</dbReference>
<comment type="similarity">
    <text evidence="13">Belongs to the polysaccharide monooxygenase AA9 family.</text>
</comment>
<evidence type="ECO:0000256" key="2">
    <source>
        <dbReference type="ARBA" id="ARBA00004613"/>
    </source>
</evidence>
<evidence type="ECO:0000313" key="17">
    <source>
        <dbReference type="EMBL" id="KAF1993279.1"/>
    </source>
</evidence>
<dbReference type="GO" id="GO:0004497">
    <property type="term" value="F:monooxygenase activity"/>
    <property type="evidence" value="ECO:0007669"/>
    <property type="project" value="UniProtKB-KW"/>
</dbReference>
<protein>
    <recommendedName>
        <fullName evidence="15">lytic cellulose monooxygenase (C4-dehydrogenating)</fullName>
        <ecNumber evidence="15">1.14.99.56</ecNumber>
    </recommendedName>
</protein>
<evidence type="ECO:0000256" key="10">
    <source>
        <dbReference type="ARBA" id="ARBA00023157"/>
    </source>
</evidence>
<reference evidence="17" key="1">
    <citation type="journal article" date="2020" name="Stud. Mycol.">
        <title>101 Dothideomycetes genomes: a test case for predicting lifestyles and emergence of pathogens.</title>
        <authorList>
            <person name="Haridas S."/>
            <person name="Albert R."/>
            <person name="Binder M."/>
            <person name="Bloem J."/>
            <person name="Labutti K."/>
            <person name="Salamov A."/>
            <person name="Andreopoulos B."/>
            <person name="Baker S."/>
            <person name="Barry K."/>
            <person name="Bills G."/>
            <person name="Bluhm B."/>
            <person name="Cannon C."/>
            <person name="Castanera R."/>
            <person name="Culley D."/>
            <person name="Daum C."/>
            <person name="Ezra D."/>
            <person name="Gonzalez J."/>
            <person name="Henrissat B."/>
            <person name="Kuo A."/>
            <person name="Liang C."/>
            <person name="Lipzen A."/>
            <person name="Lutzoni F."/>
            <person name="Magnuson J."/>
            <person name="Mondo S."/>
            <person name="Nolan M."/>
            <person name="Ohm R."/>
            <person name="Pangilinan J."/>
            <person name="Park H.-J."/>
            <person name="Ramirez L."/>
            <person name="Alfaro M."/>
            <person name="Sun H."/>
            <person name="Tritt A."/>
            <person name="Yoshinaga Y."/>
            <person name="Zwiers L.-H."/>
            <person name="Turgeon B."/>
            <person name="Goodwin S."/>
            <person name="Spatafora J."/>
            <person name="Crous P."/>
            <person name="Grigoriev I."/>
        </authorList>
    </citation>
    <scope>NUCLEOTIDE SEQUENCE</scope>
    <source>
        <strain evidence="17">CBS 123094</strain>
    </source>
</reference>
<evidence type="ECO:0000256" key="14">
    <source>
        <dbReference type="ARBA" id="ARBA00045077"/>
    </source>
</evidence>
<dbReference type="EC" id="1.14.99.56" evidence="15"/>
<feature type="domain" description="Auxiliary Activity family 9 catalytic" evidence="16">
    <location>
        <begin position="20"/>
        <end position="229"/>
    </location>
</feature>
<dbReference type="Pfam" id="PF03443">
    <property type="entry name" value="AA9"/>
    <property type="match status" value="1"/>
</dbReference>
<evidence type="ECO:0000256" key="7">
    <source>
        <dbReference type="ARBA" id="ARBA00023002"/>
    </source>
</evidence>
<gene>
    <name evidence="17" type="ORF">P154DRAFT_557813</name>
</gene>
<dbReference type="GO" id="GO:0030245">
    <property type="term" value="P:cellulose catabolic process"/>
    <property type="evidence" value="ECO:0007669"/>
    <property type="project" value="UniProtKB-KW"/>
</dbReference>
<keyword evidence="5" id="KW-0732">Signal</keyword>
<proteinExistence type="inferred from homology"/>
<keyword evidence="18" id="KW-1185">Reference proteome</keyword>
<evidence type="ECO:0000313" key="18">
    <source>
        <dbReference type="Proteomes" id="UP000799779"/>
    </source>
</evidence>
<dbReference type="PANTHER" id="PTHR33353:SF10">
    <property type="entry name" value="ENDO-BETA-1,4-GLUCANASE D"/>
    <property type="match status" value="1"/>
</dbReference>
<evidence type="ECO:0000256" key="6">
    <source>
        <dbReference type="ARBA" id="ARBA00023001"/>
    </source>
</evidence>
<sequence length="260" mass="28922">MKISNLITTLPYFIHEITAHGVFAHLIVNGTITPRWKYVRNVAEAPGWSEQAKADNPPEAAKRDPFFDIFSPNMICGREAEKAAKKTETATVIAGSEVGFRIAKIISERDNIFHDGPGQAYLARAPNGNLEEFNGKEGDWFKISYAGPKTDTSWKLRNLDSWNFSIPLATPPGKYLLRWEMFQPYSMYNTSQWYVNCAHVNIVGNGAGHPIDFVKFPGAYDIEHPGIHIPQSMDFAFSYPGVTQGGLLKYIAPGPAVWAG</sequence>
<evidence type="ECO:0000256" key="8">
    <source>
        <dbReference type="ARBA" id="ARBA00023008"/>
    </source>
</evidence>
<dbReference type="GO" id="GO:0005576">
    <property type="term" value="C:extracellular region"/>
    <property type="evidence" value="ECO:0007669"/>
    <property type="project" value="UniProtKB-SubCell"/>
</dbReference>
<evidence type="ECO:0000256" key="13">
    <source>
        <dbReference type="ARBA" id="ARBA00044502"/>
    </source>
</evidence>
<evidence type="ECO:0000259" key="16">
    <source>
        <dbReference type="Pfam" id="PF03443"/>
    </source>
</evidence>
<dbReference type="Gene3D" id="2.70.50.70">
    <property type="match status" value="1"/>
</dbReference>
<evidence type="ECO:0000256" key="9">
    <source>
        <dbReference type="ARBA" id="ARBA00023033"/>
    </source>
</evidence>
<keyword evidence="9 17" id="KW-0503">Monooxygenase</keyword>
<keyword evidence="11" id="KW-0119">Carbohydrate metabolism</keyword>
<dbReference type="InterPro" id="IPR005103">
    <property type="entry name" value="AA9_LPMO"/>
</dbReference>
<keyword evidence="4" id="KW-0479">Metal-binding</keyword>
<evidence type="ECO:0000256" key="12">
    <source>
        <dbReference type="ARBA" id="ARBA00023326"/>
    </source>
</evidence>
<evidence type="ECO:0000256" key="4">
    <source>
        <dbReference type="ARBA" id="ARBA00022723"/>
    </source>
</evidence>
<keyword evidence="3" id="KW-0964">Secreted</keyword>
<dbReference type="EMBL" id="ML977715">
    <property type="protein sequence ID" value="KAF1993279.1"/>
    <property type="molecule type" value="Genomic_DNA"/>
</dbReference>
<keyword evidence="12" id="KW-0624">Polysaccharide degradation</keyword>
<organism evidence="17 18">
    <name type="scientific">Amniculicola lignicola CBS 123094</name>
    <dbReference type="NCBI Taxonomy" id="1392246"/>
    <lineage>
        <taxon>Eukaryota</taxon>
        <taxon>Fungi</taxon>
        <taxon>Dikarya</taxon>
        <taxon>Ascomycota</taxon>
        <taxon>Pezizomycotina</taxon>
        <taxon>Dothideomycetes</taxon>
        <taxon>Pleosporomycetidae</taxon>
        <taxon>Pleosporales</taxon>
        <taxon>Amniculicolaceae</taxon>
        <taxon>Amniculicola</taxon>
    </lineage>
</organism>
<keyword evidence="7" id="KW-0560">Oxidoreductase</keyword>
<comment type="cofactor">
    <cofactor evidence="1">
        <name>Cu(2+)</name>
        <dbReference type="ChEBI" id="CHEBI:29036"/>
    </cofactor>
</comment>
<keyword evidence="10" id="KW-1015">Disulfide bond</keyword>